<sequence length="279" mass="32021">MAGDIRSDERGDAFNNLYAGDCGYFEGRTSHETIYRIPSLKEASDMLLHDEEPVRTENDPALCQRILFDIILAEGFRRAGSYVYRADCPDCKACIPIRIFPDAFEPSKSQRRVLEKNRDLAVTLTTKADEFVTDEKVALFRTYDKRHNPASEKSFDEAKKTLIDMNGICCTAEDGKYESFYSGTINMDYRCGGKLVGVGIIDTGKASLSSNYFYYDTSDETKKRSIGTYSILREIELCRTFHLQRYYLGYWLKDCKSMVYKSNFKPHELLIDGEWKPIT</sequence>
<dbReference type="Pfam" id="PF04377">
    <property type="entry name" value="ATE_C"/>
    <property type="match status" value="1"/>
</dbReference>
<dbReference type="InterPro" id="IPR016181">
    <property type="entry name" value="Acyl_CoA_acyltransferase"/>
</dbReference>
<protein>
    <submittedName>
        <fullName evidence="5">Arginyltransferase, C-terminal domain protein</fullName>
        <ecNumber evidence="5">2.3.2.8</ecNumber>
    </submittedName>
</protein>
<dbReference type="AlphaFoldDB" id="U1GY72"/>
<dbReference type="PANTHER" id="PTHR21367">
    <property type="entry name" value="ARGININE-TRNA-PROTEIN TRANSFERASE 1"/>
    <property type="match status" value="1"/>
</dbReference>
<dbReference type="EMBL" id="AVQI01000044">
    <property type="protein sequence ID" value="ERK03151.1"/>
    <property type="molecule type" value="Genomic_DNA"/>
</dbReference>
<dbReference type="EMBL" id="AUZJ01000011">
    <property type="protein sequence ID" value="ERF61499.1"/>
    <property type="molecule type" value="Genomic_DNA"/>
</dbReference>
<reference evidence="7 8" key="1">
    <citation type="submission" date="2013-08" db="EMBL/GenBank/DDBJ databases">
        <authorList>
            <person name="Durkin A.S."/>
            <person name="Haft D.R."/>
            <person name="McCorrison J."/>
            <person name="Torralba M."/>
            <person name="Gillis M."/>
            <person name="Haft D.H."/>
            <person name="Methe B."/>
            <person name="Sutton G."/>
            <person name="Nelson K.E."/>
        </authorList>
    </citation>
    <scope>NUCLEOTIDE SEQUENCE [LARGE SCALE GENOMIC DNA]</scope>
    <source>
        <strain evidence="6 8">ATCC 35536</strain>
        <strain evidence="5 7">VPI DR56BR1116</strain>
    </source>
</reference>
<evidence type="ECO:0000313" key="7">
    <source>
        <dbReference type="Proteomes" id="UP000016412"/>
    </source>
</evidence>
<evidence type="ECO:0000259" key="4">
    <source>
        <dbReference type="Pfam" id="PF04377"/>
    </source>
</evidence>
<dbReference type="Proteomes" id="UP000016646">
    <property type="component" value="Unassembled WGS sequence"/>
</dbReference>
<evidence type="ECO:0000259" key="3">
    <source>
        <dbReference type="Pfam" id="PF04376"/>
    </source>
</evidence>
<gene>
    <name evidence="6" type="ORF">HMPREF0860_0978</name>
    <name evidence="5" type="ORF">HMPREF1325_0271</name>
</gene>
<dbReference type="STRING" id="1125725.HMPREF1325_0271"/>
<dbReference type="OrthoDB" id="9782022at2"/>
<keyword evidence="2 5" id="KW-0012">Acyltransferase</keyword>
<comment type="caution">
    <text evidence="5">The sequence shown here is derived from an EMBL/GenBank/DDBJ whole genome shotgun (WGS) entry which is preliminary data.</text>
</comment>
<dbReference type="NCBIfam" id="NF002346">
    <property type="entry name" value="PRK01305.2-3"/>
    <property type="match status" value="1"/>
</dbReference>
<evidence type="ECO:0000313" key="5">
    <source>
        <dbReference type="EMBL" id="ERF61499.1"/>
    </source>
</evidence>
<dbReference type="GO" id="GO:0004057">
    <property type="term" value="F:arginyl-tRNA--protein transferase activity"/>
    <property type="evidence" value="ECO:0007669"/>
    <property type="project" value="UniProtKB-EC"/>
</dbReference>
<dbReference type="RefSeq" id="WP_021329560.1">
    <property type="nucleotide sequence ID" value="NZ_AUZJ01000011.1"/>
</dbReference>
<dbReference type="Pfam" id="PF04376">
    <property type="entry name" value="ATE_N"/>
    <property type="match status" value="1"/>
</dbReference>
<dbReference type="EC" id="2.3.2.8" evidence="5"/>
<feature type="domain" description="N-end rule aminoacyl transferase C-terminal" evidence="4">
    <location>
        <begin position="135"/>
        <end position="270"/>
    </location>
</feature>
<dbReference type="InterPro" id="IPR030700">
    <property type="entry name" value="N-end_Aminoacyl_Trfase"/>
</dbReference>
<name>U1GY72_TRESO</name>
<dbReference type="InterPro" id="IPR007472">
    <property type="entry name" value="N-end_Aminoacyl_Trfase_C"/>
</dbReference>
<proteinExistence type="predicted"/>
<dbReference type="GO" id="GO:0005737">
    <property type="term" value="C:cytoplasm"/>
    <property type="evidence" value="ECO:0007669"/>
    <property type="project" value="TreeGrafter"/>
</dbReference>
<dbReference type="PANTHER" id="PTHR21367:SF1">
    <property type="entry name" value="ARGINYL-TRNA--PROTEIN TRANSFERASE 1"/>
    <property type="match status" value="1"/>
</dbReference>
<dbReference type="eggNOG" id="COG2935">
    <property type="taxonomic scope" value="Bacteria"/>
</dbReference>
<evidence type="ECO:0000313" key="6">
    <source>
        <dbReference type="EMBL" id="ERK03151.1"/>
    </source>
</evidence>
<evidence type="ECO:0000256" key="1">
    <source>
        <dbReference type="ARBA" id="ARBA00022679"/>
    </source>
</evidence>
<dbReference type="Proteomes" id="UP000016412">
    <property type="component" value="Unassembled WGS sequence"/>
</dbReference>
<feature type="domain" description="N-end aminoacyl transferase N-terminal" evidence="3">
    <location>
        <begin position="21"/>
        <end position="112"/>
    </location>
</feature>
<keyword evidence="8" id="KW-1185">Reference proteome</keyword>
<accession>U1GY72</accession>
<evidence type="ECO:0000313" key="8">
    <source>
        <dbReference type="Proteomes" id="UP000016646"/>
    </source>
</evidence>
<dbReference type="PATRIC" id="fig|1125725.3.peg.490"/>
<keyword evidence="1 5" id="KW-0808">Transferase</keyword>
<organism evidence="5 7">
    <name type="scientific">Treponema socranskii subsp. socranskii VPI DR56BR1116 = ATCC 35536</name>
    <dbReference type="NCBI Taxonomy" id="1125725"/>
    <lineage>
        <taxon>Bacteria</taxon>
        <taxon>Pseudomonadati</taxon>
        <taxon>Spirochaetota</taxon>
        <taxon>Spirochaetia</taxon>
        <taxon>Spirochaetales</taxon>
        <taxon>Treponemataceae</taxon>
        <taxon>Treponema</taxon>
    </lineage>
</organism>
<dbReference type="InterPro" id="IPR007471">
    <property type="entry name" value="N-end_Aminoacyl_Trfase_N"/>
</dbReference>
<dbReference type="SUPFAM" id="SSF55729">
    <property type="entry name" value="Acyl-CoA N-acyltransferases (Nat)"/>
    <property type="match status" value="1"/>
</dbReference>
<evidence type="ECO:0000256" key="2">
    <source>
        <dbReference type="ARBA" id="ARBA00023315"/>
    </source>
</evidence>